<keyword evidence="5" id="KW-1185">Reference proteome</keyword>
<dbReference type="SUPFAM" id="SSF55729">
    <property type="entry name" value="Acyl-CoA N-acyltransferases (Nat)"/>
    <property type="match status" value="1"/>
</dbReference>
<feature type="domain" description="HTH marR-type" evidence="2">
    <location>
        <begin position="1"/>
        <end position="135"/>
    </location>
</feature>
<dbReference type="InterPro" id="IPR000182">
    <property type="entry name" value="GNAT_dom"/>
</dbReference>
<dbReference type="Gene3D" id="1.10.10.10">
    <property type="entry name" value="Winged helix-like DNA-binding domain superfamily/Winged helix DNA-binding domain"/>
    <property type="match status" value="1"/>
</dbReference>
<dbReference type="SMART" id="SM00347">
    <property type="entry name" value="HTH_MARR"/>
    <property type="match status" value="1"/>
</dbReference>
<proteinExistence type="predicted"/>
<dbReference type="Proteomes" id="UP000523821">
    <property type="component" value="Unassembled WGS sequence"/>
</dbReference>
<dbReference type="Gene3D" id="3.40.630.30">
    <property type="match status" value="1"/>
</dbReference>
<dbReference type="InterPro" id="IPR036390">
    <property type="entry name" value="WH_DNA-bd_sf"/>
</dbReference>
<dbReference type="InterPro" id="IPR000835">
    <property type="entry name" value="HTH_MarR-typ"/>
</dbReference>
<dbReference type="AlphaFoldDB" id="A0A7W9FPK9"/>
<dbReference type="GO" id="GO:0008080">
    <property type="term" value="F:N-acetyltransferase activity"/>
    <property type="evidence" value="ECO:0007669"/>
    <property type="project" value="InterPro"/>
</dbReference>
<dbReference type="EMBL" id="JACHOO010000008">
    <property type="protein sequence ID" value="MBB5754484.1"/>
    <property type="molecule type" value="Genomic_DNA"/>
</dbReference>
<evidence type="ECO:0000259" key="3">
    <source>
        <dbReference type="PROSITE" id="PS51186"/>
    </source>
</evidence>
<comment type="caution">
    <text evidence="4">The sequence shown here is derived from an EMBL/GenBank/DDBJ whole genome shotgun (WGS) entry which is preliminary data.</text>
</comment>
<organism evidence="4 5">
    <name type="scientific">Prosthecomicrobium pneumaticum</name>
    <dbReference type="NCBI Taxonomy" id="81895"/>
    <lineage>
        <taxon>Bacteria</taxon>
        <taxon>Pseudomonadati</taxon>
        <taxon>Pseudomonadota</taxon>
        <taxon>Alphaproteobacteria</taxon>
        <taxon>Hyphomicrobiales</taxon>
        <taxon>Kaistiaceae</taxon>
        <taxon>Prosthecomicrobium</taxon>
    </lineage>
</organism>
<dbReference type="GO" id="GO:0003700">
    <property type="term" value="F:DNA-binding transcription factor activity"/>
    <property type="evidence" value="ECO:0007669"/>
    <property type="project" value="InterPro"/>
</dbReference>
<feature type="domain" description="N-acetyltransferase" evidence="3">
    <location>
        <begin position="145"/>
        <end position="303"/>
    </location>
</feature>
<protein>
    <submittedName>
        <fullName evidence="4">DNA-binding MarR family transcriptional regulator/GNAT superfamily N-acetyltransferase</fullName>
    </submittedName>
</protein>
<gene>
    <name evidence="4" type="ORF">GGQ63_003570</name>
</gene>
<evidence type="ECO:0000313" key="5">
    <source>
        <dbReference type="Proteomes" id="UP000523821"/>
    </source>
</evidence>
<dbReference type="Pfam" id="PF00583">
    <property type="entry name" value="Acetyltransf_1"/>
    <property type="match status" value="1"/>
</dbReference>
<dbReference type="Pfam" id="PF12802">
    <property type="entry name" value="MarR_2"/>
    <property type="match status" value="1"/>
</dbReference>
<dbReference type="GO" id="GO:0003677">
    <property type="term" value="F:DNA binding"/>
    <property type="evidence" value="ECO:0007669"/>
    <property type="project" value="UniProtKB-KW"/>
</dbReference>
<dbReference type="SUPFAM" id="SSF46785">
    <property type="entry name" value="Winged helix' DNA-binding domain"/>
    <property type="match status" value="1"/>
</dbReference>
<evidence type="ECO:0000313" key="4">
    <source>
        <dbReference type="EMBL" id="MBB5754484.1"/>
    </source>
</evidence>
<dbReference type="RefSeq" id="WP_183857922.1">
    <property type="nucleotide sequence ID" value="NZ_JACHOO010000008.1"/>
</dbReference>
<keyword evidence="1 4" id="KW-0808">Transferase</keyword>
<keyword evidence="4" id="KW-0238">DNA-binding</keyword>
<accession>A0A7W9FPK9</accession>
<evidence type="ECO:0000259" key="2">
    <source>
        <dbReference type="PROSITE" id="PS50995"/>
    </source>
</evidence>
<dbReference type="PANTHER" id="PTHR13947:SF37">
    <property type="entry name" value="LD18367P"/>
    <property type="match status" value="1"/>
</dbReference>
<dbReference type="CDD" id="cd04301">
    <property type="entry name" value="NAT_SF"/>
    <property type="match status" value="1"/>
</dbReference>
<dbReference type="PANTHER" id="PTHR13947">
    <property type="entry name" value="GNAT FAMILY N-ACETYLTRANSFERASE"/>
    <property type="match status" value="1"/>
</dbReference>
<dbReference type="PROSITE" id="PS51186">
    <property type="entry name" value="GNAT"/>
    <property type="match status" value="1"/>
</dbReference>
<dbReference type="InterPro" id="IPR050769">
    <property type="entry name" value="NAT_camello-type"/>
</dbReference>
<reference evidence="4 5" key="1">
    <citation type="submission" date="2020-08" db="EMBL/GenBank/DDBJ databases">
        <title>Genomic Encyclopedia of Type Strains, Phase IV (KMG-IV): sequencing the most valuable type-strain genomes for metagenomic binning, comparative biology and taxonomic classification.</title>
        <authorList>
            <person name="Goeker M."/>
        </authorList>
    </citation>
    <scope>NUCLEOTIDE SEQUENCE [LARGE SCALE GENOMIC DNA]</scope>
    <source>
        <strain evidence="4 5">DSM 16268</strain>
    </source>
</reference>
<name>A0A7W9FPK9_9HYPH</name>
<dbReference type="PROSITE" id="PS50995">
    <property type="entry name" value="HTH_MARR_2"/>
    <property type="match status" value="1"/>
</dbReference>
<sequence>MDTVEEVRSFNRFYTREIGLLRPRLPASDLTLAEARVVYELATAGEQTAAALGRRLGMDKAHLSRIAGRLRARGLVESRVSPDHGRQKPLSLTQAGRATFARLESGTRAQLETLLAPVDGAAQARMVEAMAAIRTALGEDAEKQVALRGLEPGDLGWITHRQAVLYTREYGWDWTYEGLVSTILGRFVETFDPARDDAWVATRGGAIVGSVFLVHGDRPGEAKLRLLYVEPSARGLGVGRRLVERCIARATELGYRRLVLWTNDVLVAARRLYQTAGFRLVEEAPHHSFGKDLVGQTWALDLHPAEAG</sequence>
<evidence type="ECO:0000256" key="1">
    <source>
        <dbReference type="ARBA" id="ARBA00022679"/>
    </source>
</evidence>
<dbReference type="InterPro" id="IPR036388">
    <property type="entry name" value="WH-like_DNA-bd_sf"/>
</dbReference>
<dbReference type="InterPro" id="IPR016181">
    <property type="entry name" value="Acyl_CoA_acyltransferase"/>
</dbReference>